<dbReference type="Pfam" id="PF16499">
    <property type="entry name" value="Melibiase_2"/>
    <property type="match status" value="1"/>
</dbReference>
<evidence type="ECO:0000313" key="8">
    <source>
        <dbReference type="EMBL" id="WPR90778.1"/>
    </source>
</evidence>
<dbReference type="InterPro" id="IPR013785">
    <property type="entry name" value="Aldolase_TIM"/>
</dbReference>
<feature type="signal peptide" evidence="6">
    <location>
        <begin position="1"/>
        <end position="26"/>
    </location>
</feature>
<dbReference type="CDD" id="cd14792">
    <property type="entry name" value="GH27"/>
    <property type="match status" value="1"/>
</dbReference>
<dbReference type="Gene3D" id="2.60.40.1180">
    <property type="entry name" value="Golgi alpha-mannosidase II"/>
    <property type="match status" value="1"/>
</dbReference>
<keyword evidence="9" id="KW-1185">Reference proteome</keyword>
<proteinExistence type="inferred from homology"/>
<evidence type="ECO:0000313" key="9">
    <source>
        <dbReference type="Proteomes" id="UP001323798"/>
    </source>
</evidence>
<organism evidence="8 9">
    <name type="scientific">Microbacterium rhizosphaerae</name>
    <dbReference type="NCBI Taxonomy" id="1678237"/>
    <lineage>
        <taxon>Bacteria</taxon>
        <taxon>Bacillati</taxon>
        <taxon>Actinomycetota</taxon>
        <taxon>Actinomycetes</taxon>
        <taxon>Micrococcales</taxon>
        <taxon>Microbacteriaceae</taxon>
        <taxon>Microbacterium</taxon>
    </lineage>
</organism>
<dbReference type="Gene3D" id="3.20.20.70">
    <property type="entry name" value="Aldolase class I"/>
    <property type="match status" value="1"/>
</dbReference>
<comment type="catalytic activity">
    <reaction evidence="5">
        <text>Hydrolysis of terminal, non-reducing alpha-D-galactose residues in alpha-D-galactosides, including galactose oligosaccharides, galactomannans and galactolipids.</text>
        <dbReference type="EC" id="3.2.1.22"/>
    </reaction>
</comment>
<dbReference type="PROSITE" id="PS51257">
    <property type="entry name" value="PROKAR_LIPOPROTEIN"/>
    <property type="match status" value="1"/>
</dbReference>
<dbReference type="InterPro" id="IPR002241">
    <property type="entry name" value="Glyco_hydro_27"/>
</dbReference>
<dbReference type="PROSITE" id="PS51318">
    <property type="entry name" value="TAT"/>
    <property type="match status" value="1"/>
</dbReference>
<dbReference type="Pfam" id="PF17801">
    <property type="entry name" value="Melibiase_C"/>
    <property type="match status" value="1"/>
</dbReference>
<evidence type="ECO:0000256" key="5">
    <source>
        <dbReference type="RuleBase" id="RU361168"/>
    </source>
</evidence>
<dbReference type="SUPFAM" id="SSF51011">
    <property type="entry name" value="Glycosyl hydrolase domain"/>
    <property type="match status" value="1"/>
</dbReference>
<feature type="domain" description="Alpha galactosidase C-terminal" evidence="7">
    <location>
        <begin position="349"/>
        <end position="422"/>
    </location>
</feature>
<evidence type="ECO:0000256" key="2">
    <source>
        <dbReference type="ARBA" id="ARBA00022729"/>
    </source>
</evidence>
<keyword evidence="3 5" id="KW-0378">Hydrolase</keyword>
<gene>
    <name evidence="8" type="ORF">SM116_05650</name>
</gene>
<dbReference type="GO" id="GO:0016787">
    <property type="term" value="F:hydrolase activity"/>
    <property type="evidence" value="ECO:0007669"/>
    <property type="project" value="UniProtKB-KW"/>
</dbReference>
<dbReference type="InterPro" id="IPR006311">
    <property type="entry name" value="TAT_signal"/>
</dbReference>
<evidence type="ECO:0000259" key="7">
    <source>
        <dbReference type="Pfam" id="PF17801"/>
    </source>
</evidence>
<sequence>MTRNRLTALAVAAAALAGALSGCTTAAAPVPTAPAASRPPTVLQTPPMGFNDWNAFGCDVDEADIRAAADLLVTTGLRDDGYTYVGIDDCWMAGRDAAPGSRARAAAGRDASTHRLVADPRRFPSGIPALVAYIHARGLKAGIYESAGTTTCEGLAGSLGYEAVDARTFAQWGIDYLKYDNCGAKSVTVDGRRMHFTADEAGYRARYQRMADALAGVDRPIVLSLCEWGIHEPWMWAPAMAGLWRTTHDIKDRYASMLAIFEQNVRLAAYAGPGRWNDPDMLEVGNGGMTDAEYRSHFALWAMMAAPLLIGTDLRSATPETLAILGDRDLIAVDQDELGTPARVVSQAGTTWVLAKPLADGDVAVALFNAGDQPTRIDTTARAIAVRGGALRLHDLWSGEVMSAGSSFGATVAPHSTVVYRVTVEGQPSPSASAGQG</sequence>
<dbReference type="InterPro" id="IPR041233">
    <property type="entry name" value="Melibiase_C"/>
</dbReference>
<name>A0ABZ0SQ38_9MICO</name>
<dbReference type="InterPro" id="IPR013780">
    <property type="entry name" value="Glyco_hydro_b"/>
</dbReference>
<accession>A0ABZ0SQ38</accession>
<comment type="similarity">
    <text evidence="1 5">Belongs to the glycosyl hydrolase 27 family.</text>
</comment>
<evidence type="ECO:0000256" key="1">
    <source>
        <dbReference type="ARBA" id="ARBA00009743"/>
    </source>
</evidence>
<evidence type="ECO:0000256" key="4">
    <source>
        <dbReference type="ARBA" id="ARBA00023295"/>
    </source>
</evidence>
<dbReference type="Proteomes" id="UP001323798">
    <property type="component" value="Chromosome"/>
</dbReference>
<dbReference type="EMBL" id="CP139368">
    <property type="protein sequence ID" value="WPR90778.1"/>
    <property type="molecule type" value="Genomic_DNA"/>
</dbReference>
<keyword evidence="2 6" id="KW-0732">Signal</keyword>
<dbReference type="PRINTS" id="PR00740">
    <property type="entry name" value="GLHYDRLASE27"/>
</dbReference>
<keyword evidence="4 5" id="KW-0326">Glycosidase</keyword>
<reference evidence="8 9" key="1">
    <citation type="submission" date="2023-11" db="EMBL/GenBank/DDBJ databases">
        <title>Genome sequence of Microbacterium rhizosphaerae KACC 19337.</title>
        <authorList>
            <person name="Choi H."/>
            <person name="Kim S."/>
            <person name="Kim Y."/>
            <person name="Kwon S.-W."/>
            <person name="Heo J."/>
        </authorList>
    </citation>
    <scope>NUCLEOTIDE SEQUENCE [LARGE SCALE GENOMIC DNA]</scope>
    <source>
        <strain evidence="8 9">KACC 19337</strain>
    </source>
</reference>
<dbReference type="RefSeq" id="WP_320943482.1">
    <property type="nucleotide sequence ID" value="NZ_BAABEU010000004.1"/>
</dbReference>
<feature type="chain" id="PRO_5046527607" description="Alpha-galactosidase" evidence="6">
    <location>
        <begin position="27"/>
        <end position="437"/>
    </location>
</feature>
<dbReference type="EC" id="3.2.1.22" evidence="5"/>
<dbReference type="PROSITE" id="PS00512">
    <property type="entry name" value="ALPHA_GALACTOSIDASE"/>
    <property type="match status" value="1"/>
</dbReference>
<dbReference type="PANTHER" id="PTHR11452:SF75">
    <property type="entry name" value="ALPHA-GALACTOSIDASE MEL1"/>
    <property type="match status" value="1"/>
</dbReference>
<evidence type="ECO:0000256" key="3">
    <source>
        <dbReference type="ARBA" id="ARBA00022801"/>
    </source>
</evidence>
<evidence type="ECO:0000256" key="6">
    <source>
        <dbReference type="SAM" id="SignalP"/>
    </source>
</evidence>
<dbReference type="PANTHER" id="PTHR11452">
    <property type="entry name" value="ALPHA-GALACTOSIDASE/ALPHA-N-ACETYLGALACTOSAMINIDASE"/>
    <property type="match status" value="1"/>
</dbReference>
<dbReference type="InterPro" id="IPR017853">
    <property type="entry name" value="GH"/>
</dbReference>
<dbReference type="InterPro" id="IPR000111">
    <property type="entry name" value="Glyco_hydro_27/36_CS"/>
</dbReference>
<protein>
    <recommendedName>
        <fullName evidence="5">Alpha-galactosidase</fullName>
        <ecNumber evidence="5">3.2.1.22</ecNumber>
    </recommendedName>
    <alternativeName>
        <fullName evidence="5">Melibiase</fullName>
    </alternativeName>
</protein>
<dbReference type="SUPFAM" id="SSF51445">
    <property type="entry name" value="(Trans)glycosidases"/>
    <property type="match status" value="1"/>
</dbReference>
<keyword evidence="5" id="KW-1015">Disulfide bond</keyword>